<evidence type="ECO:0000256" key="1">
    <source>
        <dbReference type="SAM" id="Phobius"/>
    </source>
</evidence>
<name>A0A381T2Y5_9ZZZZ</name>
<proteinExistence type="predicted"/>
<evidence type="ECO:0000313" key="2">
    <source>
        <dbReference type="EMBL" id="SVA10580.1"/>
    </source>
</evidence>
<feature type="transmembrane region" description="Helical" evidence="1">
    <location>
        <begin position="5"/>
        <end position="22"/>
    </location>
</feature>
<sequence>MHPHICKLVFFVLGWGVAGWLYH</sequence>
<dbReference type="EMBL" id="UINC01003947">
    <property type="protein sequence ID" value="SVA10580.1"/>
    <property type="molecule type" value="Genomic_DNA"/>
</dbReference>
<organism evidence="2">
    <name type="scientific">marine metagenome</name>
    <dbReference type="NCBI Taxonomy" id="408172"/>
    <lineage>
        <taxon>unclassified sequences</taxon>
        <taxon>metagenomes</taxon>
        <taxon>ecological metagenomes</taxon>
    </lineage>
</organism>
<accession>A0A381T2Y5</accession>
<keyword evidence="1" id="KW-1133">Transmembrane helix</keyword>
<gene>
    <name evidence="2" type="ORF">METZ01_LOCUS63434</name>
</gene>
<keyword evidence="1" id="KW-0812">Transmembrane</keyword>
<dbReference type="AlphaFoldDB" id="A0A381T2Y5"/>
<reference evidence="2" key="1">
    <citation type="submission" date="2018-05" db="EMBL/GenBank/DDBJ databases">
        <authorList>
            <person name="Lanie J.A."/>
            <person name="Ng W.-L."/>
            <person name="Kazmierczak K.M."/>
            <person name="Andrzejewski T.M."/>
            <person name="Davidsen T.M."/>
            <person name="Wayne K.J."/>
            <person name="Tettelin H."/>
            <person name="Glass J.I."/>
            <person name="Rusch D."/>
            <person name="Podicherti R."/>
            <person name="Tsui H.-C.T."/>
            <person name="Winkler M.E."/>
        </authorList>
    </citation>
    <scope>NUCLEOTIDE SEQUENCE</scope>
</reference>
<protein>
    <submittedName>
        <fullName evidence="2">Uncharacterized protein</fullName>
    </submittedName>
</protein>
<keyword evidence="1" id="KW-0472">Membrane</keyword>